<dbReference type="PANTHER" id="PTHR14978">
    <property type="entry name" value="BETA-CATENIN-LIKE PROTEIN 1 NUCLEAR ASSOCIATED PROTEIN"/>
    <property type="match status" value="1"/>
</dbReference>
<dbReference type="InParanoid" id="A0CXT5"/>
<dbReference type="FunCoup" id="A0CXT5">
    <property type="interactions" value="1199"/>
</dbReference>
<dbReference type="InterPro" id="IPR039678">
    <property type="entry name" value="CTNNBL1"/>
</dbReference>
<dbReference type="GO" id="GO:0005681">
    <property type="term" value="C:spliceosomal complex"/>
    <property type="evidence" value="ECO:0000318"/>
    <property type="project" value="GO_Central"/>
</dbReference>
<keyword evidence="9" id="KW-1185">Reference proteome</keyword>
<evidence type="ECO:0000256" key="2">
    <source>
        <dbReference type="ARBA" id="ARBA00022553"/>
    </source>
</evidence>
<dbReference type="InterPro" id="IPR016024">
    <property type="entry name" value="ARM-type_fold"/>
</dbReference>
<dbReference type="STRING" id="5888.A0CXT5"/>
<keyword evidence="3" id="KW-0677">Repeat</keyword>
<dbReference type="Pfam" id="PF08216">
    <property type="entry name" value="CTNNBL"/>
    <property type="match status" value="1"/>
</dbReference>
<evidence type="ECO:0000256" key="4">
    <source>
        <dbReference type="ARBA" id="ARBA00023054"/>
    </source>
</evidence>
<reference evidence="8 9" key="1">
    <citation type="journal article" date="2006" name="Nature">
        <title>Global trends of whole-genome duplications revealed by the ciliate Paramecium tetraurelia.</title>
        <authorList>
            <consortium name="Genoscope"/>
            <person name="Aury J.-M."/>
            <person name="Jaillon O."/>
            <person name="Duret L."/>
            <person name="Noel B."/>
            <person name="Jubin C."/>
            <person name="Porcel B.M."/>
            <person name="Segurens B."/>
            <person name="Daubin V."/>
            <person name="Anthouard V."/>
            <person name="Aiach N."/>
            <person name="Arnaiz O."/>
            <person name="Billaut A."/>
            <person name="Beisson J."/>
            <person name="Blanc I."/>
            <person name="Bouhouche K."/>
            <person name="Camara F."/>
            <person name="Duharcourt S."/>
            <person name="Guigo R."/>
            <person name="Gogendeau D."/>
            <person name="Katinka M."/>
            <person name="Keller A.-M."/>
            <person name="Kissmehl R."/>
            <person name="Klotz C."/>
            <person name="Koll F."/>
            <person name="Le Moue A."/>
            <person name="Lepere C."/>
            <person name="Malinsky S."/>
            <person name="Nowacki M."/>
            <person name="Nowak J.K."/>
            <person name="Plattner H."/>
            <person name="Poulain J."/>
            <person name="Ruiz F."/>
            <person name="Serrano V."/>
            <person name="Zagulski M."/>
            <person name="Dessen P."/>
            <person name="Betermier M."/>
            <person name="Weissenbach J."/>
            <person name="Scarpelli C."/>
            <person name="Schachter V."/>
            <person name="Sperling L."/>
            <person name="Meyer E."/>
            <person name="Cohen J."/>
            <person name="Wincker P."/>
        </authorList>
    </citation>
    <scope>NUCLEOTIDE SEQUENCE [LARGE SCALE GENOMIC DNA]</scope>
    <source>
        <strain evidence="8 9">Stock d4-2</strain>
    </source>
</reference>
<keyword evidence="2" id="KW-0597">Phosphoprotein</keyword>
<dbReference type="eggNOG" id="KOG2734">
    <property type="taxonomic scope" value="Eukaryota"/>
</dbReference>
<dbReference type="SUPFAM" id="SSF48371">
    <property type="entry name" value="ARM repeat"/>
    <property type="match status" value="1"/>
</dbReference>
<dbReference type="InterPro" id="IPR013180">
    <property type="entry name" value="CTNNBL1_N"/>
</dbReference>
<dbReference type="KEGG" id="ptm:GSPATT00011234001"/>
<evidence type="ECO:0000256" key="6">
    <source>
        <dbReference type="SAM" id="MobiDB-lite"/>
    </source>
</evidence>
<evidence type="ECO:0000313" key="8">
    <source>
        <dbReference type="EMBL" id="CAK75602.1"/>
    </source>
</evidence>
<evidence type="ECO:0000256" key="5">
    <source>
        <dbReference type="ARBA" id="ARBA00023242"/>
    </source>
</evidence>
<organism evidence="8 9">
    <name type="scientific">Paramecium tetraurelia</name>
    <dbReference type="NCBI Taxonomy" id="5888"/>
    <lineage>
        <taxon>Eukaryota</taxon>
        <taxon>Sar</taxon>
        <taxon>Alveolata</taxon>
        <taxon>Ciliophora</taxon>
        <taxon>Intramacronucleata</taxon>
        <taxon>Oligohymenophorea</taxon>
        <taxon>Peniculida</taxon>
        <taxon>Parameciidae</taxon>
        <taxon>Paramecium</taxon>
    </lineage>
</organism>
<dbReference type="InterPro" id="IPR011989">
    <property type="entry name" value="ARM-like"/>
</dbReference>
<evidence type="ECO:0000313" key="9">
    <source>
        <dbReference type="Proteomes" id="UP000000600"/>
    </source>
</evidence>
<dbReference type="SMART" id="SM01156">
    <property type="entry name" value="DUF1716"/>
    <property type="match status" value="1"/>
</dbReference>
<feature type="region of interest" description="Disordered" evidence="6">
    <location>
        <begin position="1"/>
        <end position="28"/>
    </location>
</feature>
<name>A0CXT5_PARTE</name>
<dbReference type="Proteomes" id="UP000000600">
    <property type="component" value="Unassembled WGS sequence"/>
</dbReference>
<comment type="subcellular location">
    <subcellularLocation>
        <location evidence="1">Nucleus</location>
    </subcellularLocation>
</comment>
<dbReference type="Gene3D" id="1.25.10.10">
    <property type="entry name" value="Leucine-rich Repeat Variant"/>
    <property type="match status" value="1"/>
</dbReference>
<dbReference type="EMBL" id="CT868208">
    <property type="protein sequence ID" value="CAK75602.1"/>
    <property type="molecule type" value="Genomic_DNA"/>
</dbReference>
<gene>
    <name evidence="8" type="ORF">GSPATT00011234001</name>
</gene>
<dbReference type="OMA" id="TDWREQE"/>
<dbReference type="PANTHER" id="PTHR14978:SF0">
    <property type="entry name" value="BETA-CATENIN-LIKE PROTEIN 1"/>
    <property type="match status" value="1"/>
</dbReference>
<protein>
    <recommendedName>
        <fullName evidence="7">Beta-catenin-like protein 1 N-terminal domain-containing protein</fullName>
    </recommendedName>
</protein>
<dbReference type="HOGENOM" id="CLU_522247_0_0_1"/>
<feature type="compositionally biased region" description="Acidic residues" evidence="6">
    <location>
        <begin position="13"/>
        <end position="28"/>
    </location>
</feature>
<keyword evidence="4" id="KW-0175">Coiled coil</keyword>
<dbReference type="OrthoDB" id="1898821at2759"/>
<accession>A0CXT5</accession>
<evidence type="ECO:0000256" key="3">
    <source>
        <dbReference type="ARBA" id="ARBA00022737"/>
    </source>
</evidence>
<proteinExistence type="predicted"/>
<sequence>MDPRKRVKLQQQDIEEDMEYDDDRNDEQQDMQFREQNVELFDERQLREMIFQLENNYKLNSDQRMRYPNQPEKFIDSEVDLDEDLRKLLILPAYPQLYPIFYSSNALPIVIQLLLHNNESISNDVIQFLKELVAPESEVEPKIIIQLYDCLIRNYLIESLGELIVKNEEKSQEEVNLLHDCFEVIENMVDIKSSISKEIGLRSKIIQYLVKRVEDNSQTLDDNRLYASELLVVLTQQTKENLEIIGRSGGIESLLMVLNQYRKKDPETAEEKEILNNVYDLLTLLLIQEENQEYFQSYEGLQLMIKIIQGKTSQSIRAYSLMLLAINNHKENCQKLISIGGLSIIFPILERKGLKHKDKNKQFEIDETSVQIIKQLLRRNTDAAFKQRVFDKCVEKLESLKKLRMEYVEVIPLIDPEEYDNFEEKQLEKIYFDLLGKGLIVIESIDVILLELIYKDLDVQIDQQEIISSVKQMLKYTGEKEDIDYYNPLLQKFEVNLQ</sequence>
<dbReference type="RefSeq" id="XP_001442999.1">
    <property type="nucleotide sequence ID" value="XM_001442962.1"/>
</dbReference>
<evidence type="ECO:0000259" key="7">
    <source>
        <dbReference type="SMART" id="SM01156"/>
    </source>
</evidence>
<keyword evidence="5" id="KW-0539">Nucleus</keyword>
<dbReference type="AlphaFoldDB" id="A0CXT5"/>
<evidence type="ECO:0000256" key="1">
    <source>
        <dbReference type="ARBA" id="ARBA00004123"/>
    </source>
</evidence>
<feature type="domain" description="Beta-catenin-like protein 1 N-terminal" evidence="7">
    <location>
        <begin position="13"/>
        <end position="126"/>
    </location>
</feature>
<dbReference type="GeneID" id="5028784"/>